<comment type="caution">
    <text evidence="4">The sequence shown here is derived from an EMBL/GenBank/DDBJ whole genome shotgun (WGS) entry which is preliminary data.</text>
</comment>
<dbReference type="RefSeq" id="WP_344063129.1">
    <property type="nucleotide sequence ID" value="NZ_BAAAPU010000007.1"/>
</dbReference>
<accession>A0ABP5DNT7</accession>
<evidence type="ECO:0000259" key="3">
    <source>
        <dbReference type="PROSITE" id="PS50943"/>
    </source>
</evidence>
<dbReference type="Proteomes" id="UP001500013">
    <property type="component" value="Unassembled WGS sequence"/>
</dbReference>
<dbReference type="CDD" id="cd00093">
    <property type="entry name" value="HTH_XRE"/>
    <property type="match status" value="1"/>
</dbReference>
<evidence type="ECO:0000256" key="2">
    <source>
        <dbReference type="SAM" id="MobiDB-lite"/>
    </source>
</evidence>
<feature type="region of interest" description="Disordered" evidence="2">
    <location>
        <begin position="119"/>
        <end position="177"/>
    </location>
</feature>
<dbReference type="Gene3D" id="1.10.260.40">
    <property type="entry name" value="lambda repressor-like DNA-binding domains"/>
    <property type="match status" value="1"/>
</dbReference>
<reference evidence="5" key="1">
    <citation type="journal article" date="2019" name="Int. J. Syst. Evol. Microbiol.">
        <title>The Global Catalogue of Microorganisms (GCM) 10K type strain sequencing project: providing services to taxonomists for standard genome sequencing and annotation.</title>
        <authorList>
            <consortium name="The Broad Institute Genomics Platform"/>
            <consortium name="The Broad Institute Genome Sequencing Center for Infectious Disease"/>
            <person name="Wu L."/>
            <person name="Ma J."/>
        </authorList>
    </citation>
    <scope>NUCLEOTIDE SEQUENCE [LARGE SCALE GENOMIC DNA]</scope>
    <source>
        <strain evidence="5">JCM 15628</strain>
    </source>
</reference>
<dbReference type="InterPro" id="IPR050807">
    <property type="entry name" value="TransReg_Diox_bact_type"/>
</dbReference>
<evidence type="ECO:0000256" key="1">
    <source>
        <dbReference type="ARBA" id="ARBA00023125"/>
    </source>
</evidence>
<gene>
    <name evidence="4" type="ORF">GCM10009817_26330</name>
</gene>
<dbReference type="InterPro" id="IPR001387">
    <property type="entry name" value="Cro/C1-type_HTH"/>
</dbReference>
<keyword evidence="5" id="KW-1185">Reference proteome</keyword>
<sequence length="177" mass="18879">MSKLPLPDLGAYLREQRENAQLSLRQLAEMAGVSNPYLSQIERGLKRPSAEILQQIAKGLQVSAESLYVRAGILDERVADTDPAAVPSVLSAIAADPVLTDRQRAVLVDIYVSFVGEGATAPAPSLSTDPADDADADPIEDPNTDHPTPAAPPPAQRRRPPRSSTAPATPELNEKEN</sequence>
<feature type="compositionally biased region" description="Low complexity" evidence="2">
    <location>
        <begin position="119"/>
        <end position="129"/>
    </location>
</feature>
<dbReference type="PANTHER" id="PTHR46797:SF1">
    <property type="entry name" value="METHYLPHOSPHONATE SYNTHASE"/>
    <property type="match status" value="1"/>
</dbReference>
<dbReference type="SMART" id="SM00530">
    <property type="entry name" value="HTH_XRE"/>
    <property type="match status" value="1"/>
</dbReference>
<feature type="domain" description="HTH cro/C1-type" evidence="3">
    <location>
        <begin position="13"/>
        <end position="67"/>
    </location>
</feature>
<dbReference type="InterPro" id="IPR010982">
    <property type="entry name" value="Lambda_DNA-bd_dom_sf"/>
</dbReference>
<protein>
    <recommendedName>
        <fullName evidence="3">HTH cro/C1-type domain-containing protein</fullName>
    </recommendedName>
</protein>
<dbReference type="PANTHER" id="PTHR46797">
    <property type="entry name" value="HTH-TYPE TRANSCRIPTIONAL REGULATOR"/>
    <property type="match status" value="1"/>
</dbReference>
<evidence type="ECO:0000313" key="5">
    <source>
        <dbReference type="Proteomes" id="UP001500013"/>
    </source>
</evidence>
<dbReference type="EMBL" id="BAAAPU010000007">
    <property type="protein sequence ID" value="GAA1983644.1"/>
    <property type="molecule type" value="Genomic_DNA"/>
</dbReference>
<proteinExistence type="predicted"/>
<dbReference type="Pfam" id="PF01381">
    <property type="entry name" value="HTH_3"/>
    <property type="match status" value="1"/>
</dbReference>
<organism evidence="4 5">
    <name type="scientific">Terrabacter lapilli</name>
    <dbReference type="NCBI Taxonomy" id="436231"/>
    <lineage>
        <taxon>Bacteria</taxon>
        <taxon>Bacillati</taxon>
        <taxon>Actinomycetota</taxon>
        <taxon>Actinomycetes</taxon>
        <taxon>Micrococcales</taxon>
        <taxon>Intrasporangiaceae</taxon>
        <taxon>Terrabacter</taxon>
    </lineage>
</organism>
<dbReference type="SUPFAM" id="SSF47413">
    <property type="entry name" value="lambda repressor-like DNA-binding domains"/>
    <property type="match status" value="1"/>
</dbReference>
<name>A0ABP5DNT7_9MICO</name>
<evidence type="ECO:0000313" key="4">
    <source>
        <dbReference type="EMBL" id="GAA1983644.1"/>
    </source>
</evidence>
<dbReference type="PROSITE" id="PS50943">
    <property type="entry name" value="HTH_CROC1"/>
    <property type="match status" value="1"/>
</dbReference>
<keyword evidence="1" id="KW-0238">DNA-binding</keyword>
<feature type="compositionally biased region" description="Acidic residues" evidence="2">
    <location>
        <begin position="130"/>
        <end position="142"/>
    </location>
</feature>